<evidence type="ECO:0000259" key="7">
    <source>
        <dbReference type="Pfam" id="PF09157"/>
    </source>
</evidence>
<dbReference type="CDD" id="cd02573">
    <property type="entry name" value="PseudoU_synth_EcTruB"/>
    <property type="match status" value="1"/>
</dbReference>
<dbReference type="Gene3D" id="2.30.130.10">
    <property type="entry name" value="PUA domain"/>
    <property type="match status" value="1"/>
</dbReference>
<dbReference type="Gene3D" id="3.30.2350.10">
    <property type="entry name" value="Pseudouridine synthase"/>
    <property type="match status" value="1"/>
</dbReference>
<feature type="domain" description="tRNA pseudouridylate synthase B C-terminal" evidence="8">
    <location>
        <begin position="182"/>
        <end position="239"/>
    </location>
</feature>
<organism evidence="9 10">
    <name type="scientific">Pararobbsia alpina</name>
    <dbReference type="NCBI Taxonomy" id="621374"/>
    <lineage>
        <taxon>Bacteria</taxon>
        <taxon>Pseudomonadati</taxon>
        <taxon>Pseudomonadota</taxon>
        <taxon>Betaproteobacteria</taxon>
        <taxon>Burkholderiales</taxon>
        <taxon>Burkholderiaceae</taxon>
        <taxon>Pararobbsia</taxon>
    </lineage>
</organism>
<evidence type="ECO:0000256" key="3">
    <source>
        <dbReference type="ARBA" id="ARBA00022694"/>
    </source>
</evidence>
<gene>
    <name evidence="5 9" type="primary">truB</name>
    <name evidence="9" type="ORF">LMG28138_01904</name>
</gene>
<dbReference type="HAMAP" id="MF_01080">
    <property type="entry name" value="TruB_bact"/>
    <property type="match status" value="1"/>
</dbReference>
<dbReference type="InterPro" id="IPR020103">
    <property type="entry name" value="PsdUridine_synth_cat_dom_sf"/>
</dbReference>
<dbReference type="InterPro" id="IPR014780">
    <property type="entry name" value="tRNA_psdUridine_synth_TruB"/>
</dbReference>
<dbReference type="Pfam" id="PF16198">
    <property type="entry name" value="TruB_C_2"/>
    <property type="match status" value="1"/>
</dbReference>
<evidence type="ECO:0000256" key="5">
    <source>
        <dbReference type="HAMAP-Rule" id="MF_01080"/>
    </source>
</evidence>
<dbReference type="RefSeq" id="WP_175104494.1">
    <property type="nucleotide sequence ID" value="NZ_CADIKM010000006.1"/>
</dbReference>
<dbReference type="InterPro" id="IPR032819">
    <property type="entry name" value="TruB_C"/>
</dbReference>
<dbReference type="Pfam" id="PF01509">
    <property type="entry name" value="TruB_N"/>
    <property type="match status" value="1"/>
</dbReference>
<dbReference type="AlphaFoldDB" id="A0A6S7BAZ7"/>
<evidence type="ECO:0000256" key="2">
    <source>
        <dbReference type="ARBA" id="ARBA00005642"/>
    </source>
</evidence>
<comment type="similarity">
    <text evidence="2 5">Belongs to the pseudouridine synthase TruB family. Type 1 subfamily.</text>
</comment>
<dbReference type="EC" id="5.4.99.25" evidence="5"/>
<dbReference type="InterPro" id="IPR015240">
    <property type="entry name" value="tRNA_sdUridine_synth_fam1_C"/>
</dbReference>
<feature type="domain" description="Pseudouridine synthase II N-terminal" evidence="6">
    <location>
        <begin position="34"/>
        <end position="181"/>
    </location>
</feature>
<dbReference type="GO" id="GO:0003723">
    <property type="term" value="F:RNA binding"/>
    <property type="evidence" value="ECO:0007669"/>
    <property type="project" value="InterPro"/>
</dbReference>
<keyword evidence="4 5" id="KW-0413">Isomerase</keyword>
<dbReference type="GO" id="GO:0160148">
    <property type="term" value="F:tRNA pseudouridine(55) synthase activity"/>
    <property type="evidence" value="ECO:0007669"/>
    <property type="project" value="UniProtKB-EC"/>
</dbReference>
<name>A0A6S7BAZ7_9BURK</name>
<evidence type="ECO:0000259" key="8">
    <source>
        <dbReference type="Pfam" id="PF16198"/>
    </source>
</evidence>
<evidence type="ECO:0000313" key="10">
    <source>
        <dbReference type="Proteomes" id="UP000494115"/>
    </source>
</evidence>
<accession>A0A6S7BAZ7</accession>
<dbReference type="Proteomes" id="UP000494115">
    <property type="component" value="Unassembled WGS sequence"/>
</dbReference>
<dbReference type="SUPFAM" id="SSF55120">
    <property type="entry name" value="Pseudouridine synthase"/>
    <property type="match status" value="1"/>
</dbReference>
<feature type="active site" description="Nucleophile" evidence="5">
    <location>
        <position position="49"/>
    </location>
</feature>
<evidence type="ECO:0000259" key="6">
    <source>
        <dbReference type="Pfam" id="PF01509"/>
    </source>
</evidence>
<dbReference type="FunFam" id="3.30.2350.10:FF:000011">
    <property type="entry name" value="tRNA pseudouridine synthase B"/>
    <property type="match status" value="1"/>
</dbReference>
<evidence type="ECO:0000313" key="9">
    <source>
        <dbReference type="EMBL" id="CAB3784916.1"/>
    </source>
</evidence>
<evidence type="ECO:0000256" key="4">
    <source>
        <dbReference type="ARBA" id="ARBA00023235"/>
    </source>
</evidence>
<proteinExistence type="inferred from homology"/>
<protein>
    <recommendedName>
        <fullName evidence="5">tRNA pseudouridine synthase B</fullName>
        <ecNumber evidence="5">5.4.99.25</ecNumber>
    </recommendedName>
    <alternativeName>
        <fullName evidence="5">tRNA pseudouridine(55) synthase</fullName>
        <shortName evidence="5">Psi55 synthase</shortName>
    </alternativeName>
    <alternativeName>
        <fullName evidence="5">tRNA pseudouridylate synthase</fullName>
    </alternativeName>
    <alternativeName>
        <fullName evidence="5">tRNA-uridine isomerase</fullName>
    </alternativeName>
</protein>
<comment type="function">
    <text evidence="5">Responsible for synthesis of pseudouridine from uracil-55 in the psi GC loop of transfer RNAs.</text>
</comment>
<reference evidence="9 10" key="1">
    <citation type="submission" date="2020-04" db="EMBL/GenBank/DDBJ databases">
        <authorList>
            <person name="De Canck E."/>
        </authorList>
    </citation>
    <scope>NUCLEOTIDE SEQUENCE [LARGE SCALE GENOMIC DNA]</scope>
    <source>
        <strain evidence="9 10">LMG 28138</strain>
    </source>
</reference>
<evidence type="ECO:0000256" key="1">
    <source>
        <dbReference type="ARBA" id="ARBA00000385"/>
    </source>
</evidence>
<dbReference type="CDD" id="cd21152">
    <property type="entry name" value="PUA_TruB_bacterial"/>
    <property type="match status" value="1"/>
</dbReference>
<dbReference type="NCBIfam" id="TIGR00431">
    <property type="entry name" value="TruB"/>
    <property type="match status" value="1"/>
</dbReference>
<comment type="catalytic activity">
    <reaction evidence="1 5">
        <text>uridine(55) in tRNA = pseudouridine(55) in tRNA</text>
        <dbReference type="Rhea" id="RHEA:42532"/>
        <dbReference type="Rhea" id="RHEA-COMP:10101"/>
        <dbReference type="Rhea" id="RHEA-COMP:10102"/>
        <dbReference type="ChEBI" id="CHEBI:65314"/>
        <dbReference type="ChEBI" id="CHEBI:65315"/>
        <dbReference type="EC" id="5.4.99.25"/>
    </reaction>
</comment>
<dbReference type="PANTHER" id="PTHR13767">
    <property type="entry name" value="TRNA-PSEUDOURIDINE SYNTHASE"/>
    <property type="match status" value="1"/>
</dbReference>
<feature type="domain" description="tRNA pseudouridine synthase II TruB subfamily 1 C-terminal" evidence="7">
    <location>
        <begin position="244"/>
        <end position="300"/>
    </location>
</feature>
<keyword evidence="3 5" id="KW-0819">tRNA processing</keyword>
<dbReference type="SUPFAM" id="SSF88697">
    <property type="entry name" value="PUA domain-like"/>
    <property type="match status" value="1"/>
</dbReference>
<dbReference type="InterPro" id="IPR036974">
    <property type="entry name" value="PUA_sf"/>
</dbReference>
<sequence length="303" mass="32875">MNPQKKIQRRQIDGVLLLDKPLGLSSNDALVRAKRLFNARKAGHTGTLDPLATGLLPLCFGEATKFSQDLLEADKTYESTLKLGERTASGDAEGEVVASRPVECDERAVAEVLAQFRGEIRQVPPMYSALKRDGKPLYEYARAGETLEREARAVTIHSLELIGCALPYVTIRVTCSKGTYVRTLGEDIGEALGCGAHLTMLRRTGVGALTLDHAVTLEQLDALAPEGRDALLAPVDALLGSFEAITLDEDQTRRFLHGQRLRISDRAAGEPARVRIYSPDARLLGTAQLHDGVLAPERLIASA</sequence>
<dbReference type="InterPro" id="IPR015947">
    <property type="entry name" value="PUA-like_sf"/>
</dbReference>
<dbReference type="Pfam" id="PF09157">
    <property type="entry name" value="TruB-C_2"/>
    <property type="match status" value="1"/>
</dbReference>
<dbReference type="PANTHER" id="PTHR13767:SF2">
    <property type="entry name" value="PSEUDOURIDYLATE SYNTHASE TRUB1"/>
    <property type="match status" value="1"/>
</dbReference>
<keyword evidence="10" id="KW-1185">Reference proteome</keyword>
<dbReference type="InterPro" id="IPR002501">
    <property type="entry name" value="PsdUridine_synth_N"/>
</dbReference>
<dbReference type="GO" id="GO:0031119">
    <property type="term" value="P:tRNA pseudouridine synthesis"/>
    <property type="evidence" value="ECO:0007669"/>
    <property type="project" value="UniProtKB-UniRule"/>
</dbReference>
<dbReference type="GO" id="GO:1990481">
    <property type="term" value="P:mRNA pseudouridine synthesis"/>
    <property type="evidence" value="ECO:0007669"/>
    <property type="project" value="TreeGrafter"/>
</dbReference>
<dbReference type="EMBL" id="CADIKM010000006">
    <property type="protein sequence ID" value="CAB3784916.1"/>
    <property type="molecule type" value="Genomic_DNA"/>
</dbReference>